<sequence>MRLNELLSCVRLDAAQFKNYKRRDQLPFMDREQFSVPPGEKLHSRWTDYTLEDALRLQVMVNLSEYKSPDKAKEPEISKRYDGLPPMAASAIAQNSILNACAKYDGGLAGILAQSNDTWHVTTVDATMHQGELWYGSEHFAGSLVECAERIEDRKEHQVRAILFNVTSVLRGVIEAGKQSQVSDVLDFAEKHDA</sequence>
<proteinExistence type="predicted"/>
<dbReference type="Proteomes" id="UP000193077">
    <property type="component" value="Unassembled WGS sequence"/>
</dbReference>
<protein>
    <submittedName>
        <fullName evidence="1">Uncharacterized protein</fullName>
    </submittedName>
</protein>
<evidence type="ECO:0000313" key="1">
    <source>
        <dbReference type="EMBL" id="SLN12824.1"/>
    </source>
</evidence>
<dbReference type="AlphaFoldDB" id="A0A1Y5RE63"/>
<name>A0A1Y5RE63_9RHOB</name>
<gene>
    <name evidence="1" type="ORF">TRL7639_00140</name>
</gene>
<organism evidence="1 2">
    <name type="scientific">Falsiruegeria litorea R37</name>
    <dbReference type="NCBI Taxonomy" id="1200284"/>
    <lineage>
        <taxon>Bacteria</taxon>
        <taxon>Pseudomonadati</taxon>
        <taxon>Pseudomonadota</taxon>
        <taxon>Alphaproteobacteria</taxon>
        <taxon>Rhodobacterales</taxon>
        <taxon>Roseobacteraceae</taxon>
        <taxon>Falsiruegeria</taxon>
    </lineage>
</organism>
<dbReference type="EMBL" id="FWFO01000001">
    <property type="protein sequence ID" value="SLN12824.1"/>
    <property type="molecule type" value="Genomic_DNA"/>
</dbReference>
<reference evidence="1 2" key="1">
    <citation type="submission" date="2017-03" db="EMBL/GenBank/DDBJ databases">
        <authorList>
            <person name="Afonso C.L."/>
            <person name="Miller P.J."/>
            <person name="Scott M.A."/>
            <person name="Spackman E."/>
            <person name="Goraichik I."/>
            <person name="Dimitrov K.M."/>
            <person name="Suarez D.L."/>
            <person name="Swayne D.E."/>
        </authorList>
    </citation>
    <scope>NUCLEOTIDE SEQUENCE [LARGE SCALE GENOMIC DNA]</scope>
    <source>
        <strain evidence="1 2">CECT 7639</strain>
    </source>
</reference>
<evidence type="ECO:0000313" key="2">
    <source>
        <dbReference type="Proteomes" id="UP000193077"/>
    </source>
</evidence>
<accession>A0A1Y5RE63</accession>
<keyword evidence="2" id="KW-1185">Reference proteome</keyword>